<reference evidence="3 4" key="1">
    <citation type="journal article" date="2012" name="Genome Biol.">
        <title>Genome and low-iron response of an oceanic diatom adapted to chronic iron limitation.</title>
        <authorList>
            <person name="Lommer M."/>
            <person name="Specht M."/>
            <person name="Roy A.S."/>
            <person name="Kraemer L."/>
            <person name="Andreson R."/>
            <person name="Gutowska M.A."/>
            <person name="Wolf J."/>
            <person name="Bergner S.V."/>
            <person name="Schilhabel M.B."/>
            <person name="Klostermeier U.C."/>
            <person name="Beiko R.G."/>
            <person name="Rosenstiel P."/>
            <person name="Hippler M."/>
            <person name="Laroche J."/>
        </authorList>
    </citation>
    <scope>NUCLEOTIDE SEQUENCE [LARGE SCALE GENOMIC DNA]</scope>
    <source>
        <strain evidence="3 4">CCMP1005</strain>
    </source>
</reference>
<dbReference type="SUPFAM" id="SSF82185">
    <property type="entry name" value="Histone H3 K4-specific methyltransferase SET7/9 N-terminal domain"/>
    <property type="match status" value="3"/>
</dbReference>
<feature type="compositionally biased region" description="Basic and acidic residues" evidence="2">
    <location>
        <begin position="86"/>
        <end position="102"/>
    </location>
</feature>
<evidence type="ECO:0000313" key="4">
    <source>
        <dbReference type="Proteomes" id="UP000266841"/>
    </source>
</evidence>
<dbReference type="Pfam" id="PF02493">
    <property type="entry name" value="MORN"/>
    <property type="match status" value="4"/>
</dbReference>
<evidence type="ECO:0008006" key="5">
    <source>
        <dbReference type="Google" id="ProtNLM"/>
    </source>
</evidence>
<sequence>MDGHPPQQSSDDTPSPDDRLDEDAPAATDASSTARTAPRRGRRKGWRKDKGKDTSSTRNPRRSTRRSRGAGGCSAESTGSSGGSESIRDSAHDRSRGDEIRTGEGYFRRRGSRARGDEDDGPPPQRRRVEWVVYTGQVVGGKLNGTGKKTLACGRVYEGVFVDGSLREGKKTFPDGEVQEGVWVINEEGYHRLHGRGKVTSKNGIMQEGVFVDHRLHEGKVTFPNSHVNEGVFVNKRLHGQGKKTYVDGGVLEGNFVNGFLDSGTSTNFKRMDGGTYTCLLVDGHFHKGKVTFASGEVHEGVFVDGRLKEGKMILPDPEGLEVHEGVFHVNNDGTICLHGPGKITCDGCRCYEGEFAHGILVQGTSTNSRLANGGTYTGQVTSSIPSEVDGRCRCIPNGTGKTTFADGGVHEGVFVDGLLKEGKMILPDPEGLGLEVHEGVFVNGCLNGRGKVAAATFTEEGNFVGGELNGPGTLTYADGGELKGTFVDGYIHAGTAENVKCLTSDDIYTGKIVDGQPTGSRTTWSDTLVPITPLGFAYRMPSAPLAQPHLFMIIERKSSLLASVPAVEVEVPVEPRPAQPQQRAHNPPTAHSQHLMASVSGGTFSSRKSGIAWQPPLSCSTR</sequence>
<dbReference type="Proteomes" id="UP000266841">
    <property type="component" value="Unassembled WGS sequence"/>
</dbReference>
<gene>
    <name evidence="3" type="ORF">THAOC_17948</name>
</gene>
<dbReference type="EMBL" id="AGNL01019838">
    <property type="protein sequence ID" value="EJK61545.1"/>
    <property type="molecule type" value="Genomic_DNA"/>
</dbReference>
<accession>K0S8B2</accession>
<evidence type="ECO:0000256" key="1">
    <source>
        <dbReference type="ARBA" id="ARBA00022737"/>
    </source>
</evidence>
<keyword evidence="4" id="KW-1185">Reference proteome</keyword>
<feature type="compositionally biased region" description="Low complexity" evidence="2">
    <location>
        <begin position="25"/>
        <end position="36"/>
    </location>
</feature>
<organism evidence="3 4">
    <name type="scientific">Thalassiosira oceanica</name>
    <name type="common">Marine diatom</name>
    <dbReference type="NCBI Taxonomy" id="159749"/>
    <lineage>
        <taxon>Eukaryota</taxon>
        <taxon>Sar</taxon>
        <taxon>Stramenopiles</taxon>
        <taxon>Ochrophyta</taxon>
        <taxon>Bacillariophyta</taxon>
        <taxon>Coscinodiscophyceae</taxon>
        <taxon>Thalassiosirophycidae</taxon>
        <taxon>Thalassiosirales</taxon>
        <taxon>Thalassiosiraceae</taxon>
        <taxon>Thalassiosira</taxon>
    </lineage>
</organism>
<dbReference type="OrthoDB" id="270720at2759"/>
<protein>
    <recommendedName>
        <fullName evidence="5">MORN repeat-containing protein 5</fullName>
    </recommendedName>
</protein>
<evidence type="ECO:0000313" key="3">
    <source>
        <dbReference type="EMBL" id="EJK61545.1"/>
    </source>
</evidence>
<name>K0S8B2_THAOC</name>
<feature type="compositionally biased region" description="Basic residues" evidence="2">
    <location>
        <begin position="59"/>
        <end position="68"/>
    </location>
</feature>
<feature type="compositionally biased region" description="Low complexity" evidence="2">
    <location>
        <begin position="73"/>
        <end position="85"/>
    </location>
</feature>
<feature type="region of interest" description="Disordered" evidence="2">
    <location>
        <begin position="1"/>
        <end position="128"/>
    </location>
</feature>
<evidence type="ECO:0000256" key="2">
    <source>
        <dbReference type="SAM" id="MobiDB-lite"/>
    </source>
</evidence>
<keyword evidence="1" id="KW-0677">Repeat</keyword>
<dbReference type="PANTHER" id="PTHR23084:SF263">
    <property type="entry name" value="MORN REPEAT-CONTAINING PROTEIN 1"/>
    <property type="match status" value="1"/>
</dbReference>
<dbReference type="InterPro" id="IPR003409">
    <property type="entry name" value="MORN"/>
</dbReference>
<feature type="region of interest" description="Disordered" evidence="2">
    <location>
        <begin position="573"/>
        <end position="623"/>
    </location>
</feature>
<feature type="compositionally biased region" description="Low complexity" evidence="2">
    <location>
        <begin position="1"/>
        <end position="13"/>
    </location>
</feature>
<dbReference type="AlphaFoldDB" id="K0S8B2"/>
<proteinExistence type="predicted"/>
<dbReference type="eggNOG" id="KOG0231">
    <property type="taxonomic scope" value="Eukaryota"/>
</dbReference>
<dbReference type="Gene3D" id="2.20.110.10">
    <property type="entry name" value="Histone H3 K4-specific methyltransferase SET7/9 N-terminal domain"/>
    <property type="match status" value="1"/>
</dbReference>
<feature type="compositionally biased region" description="Basic residues" evidence="2">
    <location>
        <begin position="37"/>
        <end position="47"/>
    </location>
</feature>
<dbReference type="PANTHER" id="PTHR23084">
    <property type="entry name" value="PHOSPHATIDYLINOSITOL-4-PHOSPHATE 5-KINASE RELATED"/>
    <property type="match status" value="1"/>
</dbReference>
<comment type="caution">
    <text evidence="3">The sequence shown here is derived from an EMBL/GenBank/DDBJ whole genome shotgun (WGS) entry which is preliminary data.</text>
</comment>